<dbReference type="HOGENOM" id="CLU_1156286_0_0_1"/>
<gene>
    <name evidence="1" type="ORF">CPSG_09356</name>
</gene>
<protein>
    <submittedName>
        <fullName evidence="1">Uncharacterized protein</fullName>
    </submittedName>
</protein>
<sequence length="240" mass="27168">MLCWSVHAFGRAANKLVLRQQGVRRGFLPLTGYLRSLKQCIRSRISRTSSTVIKRRGILRRQGFNVLFSEEIQVPSSMSRRAWVDTQISLKPGRWANFRVIESIRSASLKLRSVLVCSHLCKLCASCKPGRLVVMLAANRMWQSREHHLTSSNDSLPSYMLVEFCIGEMGSPLVSPDNAENLNGNELQPLFPRLLYRECSSQIPMNHAPGHIGTERHLPWLLRRYTKICPGDAVRGGRGT</sequence>
<evidence type="ECO:0000313" key="2">
    <source>
        <dbReference type="Proteomes" id="UP000002497"/>
    </source>
</evidence>
<evidence type="ECO:0000313" key="1">
    <source>
        <dbReference type="EMBL" id="EFW13988.1"/>
    </source>
</evidence>
<keyword evidence="2" id="KW-1185">Reference proteome</keyword>
<accession>E9DHQ7</accession>
<dbReference type="VEuPathDB" id="FungiDB:CPSG_09356"/>
<organism evidence="2">
    <name type="scientific">Coccidioides posadasii (strain RMSCC 757 / Silveira)</name>
    <name type="common">Valley fever fungus</name>
    <dbReference type="NCBI Taxonomy" id="443226"/>
    <lineage>
        <taxon>Eukaryota</taxon>
        <taxon>Fungi</taxon>
        <taxon>Dikarya</taxon>
        <taxon>Ascomycota</taxon>
        <taxon>Pezizomycotina</taxon>
        <taxon>Eurotiomycetes</taxon>
        <taxon>Eurotiomycetidae</taxon>
        <taxon>Onygenales</taxon>
        <taxon>Onygenaceae</taxon>
        <taxon>Coccidioides</taxon>
    </lineage>
</organism>
<name>E9DHQ7_COCPS</name>
<dbReference type="EMBL" id="GL636509">
    <property type="protein sequence ID" value="EFW13988.1"/>
    <property type="molecule type" value="Genomic_DNA"/>
</dbReference>
<reference evidence="2" key="1">
    <citation type="journal article" date="2010" name="Genome Res.">
        <title>Population genomic sequencing of Coccidioides fungi reveals recent hybridization and transposon control.</title>
        <authorList>
            <person name="Neafsey D.E."/>
            <person name="Barker B.M."/>
            <person name="Sharpton T.J."/>
            <person name="Stajich J.E."/>
            <person name="Park D.J."/>
            <person name="Whiston E."/>
            <person name="Hung C.-Y."/>
            <person name="McMahan C."/>
            <person name="White J."/>
            <person name="Sykes S."/>
            <person name="Heiman D."/>
            <person name="Young S."/>
            <person name="Zeng Q."/>
            <person name="Abouelleil A."/>
            <person name="Aftuck L."/>
            <person name="Bessette D."/>
            <person name="Brown A."/>
            <person name="FitzGerald M."/>
            <person name="Lui A."/>
            <person name="Macdonald J.P."/>
            <person name="Priest M."/>
            <person name="Orbach M.J."/>
            <person name="Galgiani J.N."/>
            <person name="Kirkland T.N."/>
            <person name="Cole G.T."/>
            <person name="Birren B.W."/>
            <person name="Henn M.R."/>
            <person name="Taylor J.W."/>
            <person name="Rounsley S.D."/>
        </authorList>
    </citation>
    <scope>NUCLEOTIDE SEQUENCE [LARGE SCALE GENOMIC DNA]</scope>
    <source>
        <strain evidence="2">RMSCC 757 / Silveira</strain>
    </source>
</reference>
<reference evidence="2" key="2">
    <citation type="submission" date="2010-03" db="EMBL/GenBank/DDBJ databases">
        <title>The genome sequence of Coccidioides posadasii strain Silveira.</title>
        <authorList>
            <consortium name="The Broad Institute Genome Sequencing Center for Infectious Disease"/>
            <person name="Neafsey D."/>
            <person name="Orbach M."/>
            <person name="Henn M.R."/>
            <person name="Cole G.T."/>
            <person name="Galgiani J."/>
            <person name="Gardner M.J."/>
            <person name="Kirkland T.N."/>
            <person name="Taylor J.W."/>
            <person name="Young S.K."/>
            <person name="Zeng Q."/>
            <person name="Koehrsen M."/>
            <person name="Alvarado L."/>
            <person name="Berlin A."/>
            <person name="Borenstein D."/>
            <person name="Chapman S.B."/>
            <person name="Chen Z."/>
            <person name="Engels R."/>
            <person name="Freedman E."/>
            <person name="Gellesch M."/>
            <person name="Goldberg J."/>
            <person name="Griggs A."/>
            <person name="Gujja S."/>
            <person name="Heilman E."/>
            <person name="Heiman D."/>
            <person name="Howarth C."/>
            <person name="Jen D."/>
            <person name="Larson L."/>
            <person name="Mehta T."/>
            <person name="Neiman D."/>
            <person name="Park D."/>
            <person name="Pearson M."/>
            <person name="Richards J."/>
            <person name="Roberts A."/>
            <person name="Saif S."/>
            <person name="Shea T."/>
            <person name="Shenoy N."/>
            <person name="Sisk P."/>
            <person name="Stolte C."/>
            <person name="Sykes S."/>
            <person name="Walk T."/>
            <person name="White J."/>
            <person name="Yandava C."/>
            <person name="Haas B."/>
            <person name="Nusbaum C."/>
            <person name="Birren B."/>
        </authorList>
    </citation>
    <scope>NUCLEOTIDE SEQUENCE [LARGE SCALE GENOMIC DNA]</scope>
    <source>
        <strain evidence="2">RMSCC 757 / Silveira</strain>
    </source>
</reference>
<dbReference type="Proteomes" id="UP000002497">
    <property type="component" value="Unassembled WGS sequence"/>
</dbReference>
<dbReference type="AlphaFoldDB" id="E9DHQ7"/>
<proteinExistence type="predicted"/>